<keyword evidence="1" id="KW-0812">Transmembrane</keyword>
<evidence type="ECO:0000313" key="3">
    <source>
        <dbReference type="EMBL" id="MBP1986180.1"/>
    </source>
</evidence>
<keyword evidence="3" id="KW-0282">Flagellum</keyword>
<dbReference type="RefSeq" id="WP_209490395.1">
    <property type="nucleotide sequence ID" value="NZ_JAGGLC010000001.1"/>
</dbReference>
<evidence type="ECO:0000256" key="1">
    <source>
        <dbReference type="SAM" id="Phobius"/>
    </source>
</evidence>
<dbReference type="EMBL" id="JAGGLC010000001">
    <property type="protein sequence ID" value="MBP1986180.1"/>
    <property type="molecule type" value="Genomic_DNA"/>
</dbReference>
<dbReference type="InterPro" id="IPR012859">
    <property type="entry name" value="Pilin_N_archaeal"/>
</dbReference>
<keyword evidence="3" id="KW-0969">Cilium</keyword>
<dbReference type="Proteomes" id="UP000823736">
    <property type="component" value="Unassembled WGS sequence"/>
</dbReference>
<feature type="domain" description="Archaeal Type IV pilin N-terminal" evidence="2">
    <location>
        <begin position="5"/>
        <end position="36"/>
    </location>
</feature>
<keyword evidence="1" id="KW-1133">Transmembrane helix</keyword>
<keyword evidence="1" id="KW-0472">Membrane</keyword>
<reference evidence="3" key="1">
    <citation type="submission" date="2021-03" db="EMBL/GenBank/DDBJ databases">
        <title>Genomic Encyclopedia of Type Strains, Phase IV (KMG-IV): sequencing the most valuable type-strain genomes for metagenomic binning, comparative biology and taxonomic classification.</title>
        <authorList>
            <person name="Goeker M."/>
        </authorList>
    </citation>
    <scope>NUCLEOTIDE SEQUENCE</scope>
    <source>
        <strain evidence="3">DSM 26232</strain>
    </source>
</reference>
<keyword evidence="3" id="KW-0966">Cell projection</keyword>
<accession>A0A8T4GUW1</accession>
<dbReference type="Pfam" id="PF07790">
    <property type="entry name" value="Pilin_N"/>
    <property type="match status" value="1"/>
</dbReference>
<organism evidence="3 4">
    <name type="scientific">Halolamina salifodinae</name>
    <dbReference type="NCBI Taxonomy" id="1202767"/>
    <lineage>
        <taxon>Archaea</taxon>
        <taxon>Methanobacteriati</taxon>
        <taxon>Methanobacteriota</taxon>
        <taxon>Stenosarchaea group</taxon>
        <taxon>Halobacteria</taxon>
        <taxon>Halobacteriales</taxon>
        <taxon>Haloferacaceae</taxon>
    </lineage>
</organism>
<sequence length="209" mass="21780">MPEGRGVSPIVGVVLMVVLTLMLTSVLATGVMVYGDGLDSDAAVPTAPNSSVTETIGAGRWLGGPEELFRLSNDEANATDVSMRVNFTIKPNSSTIGNSLNSVYMETTNGSLDMFSGTERADLERIAVDTDGDGSADRDITGDVNGWTVTNDGSALKVELTGSAYSAAANDSVLLTFGGVRNPPEPGSYELRAETSGDGNWHRGNITVT</sequence>
<gene>
    <name evidence="3" type="ORF">J2753_000653</name>
</gene>
<feature type="transmembrane region" description="Helical" evidence="1">
    <location>
        <begin position="12"/>
        <end position="35"/>
    </location>
</feature>
<keyword evidence="4" id="KW-1185">Reference proteome</keyword>
<name>A0A8T4GUW1_9EURY</name>
<comment type="caution">
    <text evidence="3">The sequence shown here is derived from an EMBL/GenBank/DDBJ whole genome shotgun (WGS) entry which is preliminary data.</text>
</comment>
<dbReference type="AlphaFoldDB" id="A0A8T4GUW1"/>
<evidence type="ECO:0000259" key="2">
    <source>
        <dbReference type="Pfam" id="PF07790"/>
    </source>
</evidence>
<evidence type="ECO:0000313" key="4">
    <source>
        <dbReference type="Proteomes" id="UP000823736"/>
    </source>
</evidence>
<proteinExistence type="predicted"/>
<protein>
    <submittedName>
        <fullName evidence="3">Flagellin-like protein</fullName>
    </submittedName>
</protein>